<protein>
    <submittedName>
        <fullName evidence="2">Uncharacterized protein</fullName>
    </submittedName>
</protein>
<sequence length="72" mass="7687">MKEGRGDNLKEERAEGELNRRVRTTLPAVSVPLGSRAVVSEAPVTHLPLLPAPPASPHSPKVSLIKGRTGTR</sequence>
<keyword evidence="3" id="KW-1185">Reference proteome</keyword>
<name>A0A5B7HPY4_PORTR</name>
<evidence type="ECO:0000256" key="1">
    <source>
        <dbReference type="SAM" id="MobiDB-lite"/>
    </source>
</evidence>
<dbReference type="AlphaFoldDB" id="A0A5B7HPY4"/>
<feature type="region of interest" description="Disordered" evidence="1">
    <location>
        <begin position="1"/>
        <end position="24"/>
    </location>
</feature>
<feature type="compositionally biased region" description="Basic and acidic residues" evidence="1">
    <location>
        <begin position="1"/>
        <end position="20"/>
    </location>
</feature>
<accession>A0A5B7HPY4</accession>
<evidence type="ECO:0000313" key="2">
    <source>
        <dbReference type="EMBL" id="MPC73342.1"/>
    </source>
</evidence>
<comment type="caution">
    <text evidence="2">The sequence shown here is derived from an EMBL/GenBank/DDBJ whole genome shotgun (WGS) entry which is preliminary data.</text>
</comment>
<gene>
    <name evidence="2" type="ORF">E2C01_067666</name>
</gene>
<proteinExistence type="predicted"/>
<dbReference type="Proteomes" id="UP000324222">
    <property type="component" value="Unassembled WGS sequence"/>
</dbReference>
<feature type="region of interest" description="Disordered" evidence="1">
    <location>
        <begin position="47"/>
        <end position="72"/>
    </location>
</feature>
<dbReference type="EMBL" id="VSRR010036617">
    <property type="protein sequence ID" value="MPC73342.1"/>
    <property type="molecule type" value="Genomic_DNA"/>
</dbReference>
<reference evidence="2 3" key="1">
    <citation type="submission" date="2019-05" db="EMBL/GenBank/DDBJ databases">
        <title>Another draft genome of Portunus trituberculatus and its Hox gene families provides insights of decapod evolution.</title>
        <authorList>
            <person name="Jeong J.-H."/>
            <person name="Song I."/>
            <person name="Kim S."/>
            <person name="Choi T."/>
            <person name="Kim D."/>
            <person name="Ryu S."/>
            <person name="Kim W."/>
        </authorList>
    </citation>
    <scope>NUCLEOTIDE SEQUENCE [LARGE SCALE GENOMIC DNA]</scope>
    <source>
        <tissue evidence="2">Muscle</tissue>
    </source>
</reference>
<organism evidence="2 3">
    <name type="scientific">Portunus trituberculatus</name>
    <name type="common">Swimming crab</name>
    <name type="synonym">Neptunus trituberculatus</name>
    <dbReference type="NCBI Taxonomy" id="210409"/>
    <lineage>
        <taxon>Eukaryota</taxon>
        <taxon>Metazoa</taxon>
        <taxon>Ecdysozoa</taxon>
        <taxon>Arthropoda</taxon>
        <taxon>Crustacea</taxon>
        <taxon>Multicrustacea</taxon>
        <taxon>Malacostraca</taxon>
        <taxon>Eumalacostraca</taxon>
        <taxon>Eucarida</taxon>
        <taxon>Decapoda</taxon>
        <taxon>Pleocyemata</taxon>
        <taxon>Brachyura</taxon>
        <taxon>Eubrachyura</taxon>
        <taxon>Portunoidea</taxon>
        <taxon>Portunidae</taxon>
        <taxon>Portuninae</taxon>
        <taxon>Portunus</taxon>
    </lineage>
</organism>
<evidence type="ECO:0000313" key="3">
    <source>
        <dbReference type="Proteomes" id="UP000324222"/>
    </source>
</evidence>